<dbReference type="Proteomes" id="UP000199679">
    <property type="component" value="Chromosome I"/>
</dbReference>
<feature type="transmembrane region" description="Helical" evidence="1">
    <location>
        <begin position="36"/>
        <end position="57"/>
    </location>
</feature>
<accession>A0A1H1ZTN5</accession>
<dbReference type="RefSeq" id="WP_091375077.1">
    <property type="nucleotide sequence ID" value="NZ_LT629740.1"/>
</dbReference>
<dbReference type="STRING" id="652787.SAMN05216490_3246"/>
<reference evidence="2 3" key="1">
    <citation type="submission" date="2016-10" db="EMBL/GenBank/DDBJ databases">
        <authorList>
            <person name="de Groot N.N."/>
        </authorList>
    </citation>
    <scope>NUCLEOTIDE SEQUENCE [LARGE SCALE GENOMIC DNA]</scope>
    <source>
        <strain evidence="2 3">MP1X4</strain>
    </source>
</reference>
<evidence type="ECO:0000256" key="1">
    <source>
        <dbReference type="SAM" id="Phobius"/>
    </source>
</evidence>
<gene>
    <name evidence="2" type="ORF">SAMN05216490_3246</name>
</gene>
<name>A0A1H1ZTN5_MUCMA</name>
<keyword evidence="1" id="KW-1133">Transmembrane helix</keyword>
<proteinExistence type="predicted"/>
<evidence type="ECO:0000313" key="2">
    <source>
        <dbReference type="EMBL" id="SDT37068.1"/>
    </source>
</evidence>
<protein>
    <submittedName>
        <fullName evidence="2">Uncharacterized protein</fullName>
    </submittedName>
</protein>
<keyword evidence="3" id="KW-1185">Reference proteome</keyword>
<dbReference type="AlphaFoldDB" id="A0A1H1ZTN5"/>
<organism evidence="2 3">
    <name type="scientific">Mucilaginibacter mallensis</name>
    <dbReference type="NCBI Taxonomy" id="652787"/>
    <lineage>
        <taxon>Bacteria</taxon>
        <taxon>Pseudomonadati</taxon>
        <taxon>Bacteroidota</taxon>
        <taxon>Sphingobacteriia</taxon>
        <taxon>Sphingobacteriales</taxon>
        <taxon>Sphingobacteriaceae</taxon>
        <taxon>Mucilaginibacter</taxon>
    </lineage>
</organism>
<dbReference type="EMBL" id="LT629740">
    <property type="protein sequence ID" value="SDT37068.1"/>
    <property type="molecule type" value="Genomic_DNA"/>
</dbReference>
<sequence length="165" mass="18277">MEGMENKFQHFQEAIHTEELLAITGSRSATVLKISLLTYLLAIALLFLAISCVKFTITVNKEMTIHKEGNAVYGQVEMTSEEVKNLLTGQKMVLSAQKNRDLVVDGTINAVVNNGSTYIINILLNTTKGKTWLTGITTAKVEIKIADEGLFKKISHTFFNISLNK</sequence>
<evidence type="ECO:0000313" key="3">
    <source>
        <dbReference type="Proteomes" id="UP000199679"/>
    </source>
</evidence>
<keyword evidence="1" id="KW-0472">Membrane</keyword>
<keyword evidence="1" id="KW-0812">Transmembrane</keyword>